<gene>
    <name evidence="3" type="ORF">GCM10022268_13320</name>
</gene>
<feature type="domain" description="Ice-binding protein C-terminal" evidence="2">
    <location>
        <begin position="240"/>
        <end position="264"/>
    </location>
</feature>
<feature type="chain" id="PRO_5046654852" description="Ice-binding protein C-terminal domain-containing protein" evidence="1">
    <location>
        <begin position="19"/>
        <end position="271"/>
    </location>
</feature>
<dbReference type="InterPro" id="IPR013424">
    <property type="entry name" value="Ice-binding_C"/>
</dbReference>
<dbReference type="NCBIfam" id="TIGR02595">
    <property type="entry name" value="PEP_CTERM"/>
    <property type="match status" value="1"/>
</dbReference>
<sequence>MNIRLAAFAVAIAGTALAGTAGATVYPNNPAPIALGSTTYTQNFDTLASTGATGTALPLGWQVSENGSNANQTYAVGTGSANGGNVYSFGSTGSTERALGSLTSGNLQPVYIGALFTNALGSVIDSLTVSYTGEQWRRGDTPRQTDGLAFQYRLAAGGLDTGSWTTVNGLAFVSPSVSTTVGALNGNLAANRTAISATISNLDIAAGSTFAFRWVDLDASFADDGLAIDDVSVLAAPVSAVPEPASWALMLTGFGLAGAALRRRRAVVAFA</sequence>
<keyword evidence="1" id="KW-0732">Signal</keyword>
<name>A0ABP7DFS0_9SPHN</name>
<evidence type="ECO:0000313" key="3">
    <source>
        <dbReference type="EMBL" id="GAA3705051.1"/>
    </source>
</evidence>
<evidence type="ECO:0000313" key="4">
    <source>
        <dbReference type="Proteomes" id="UP001500523"/>
    </source>
</evidence>
<evidence type="ECO:0000259" key="2">
    <source>
        <dbReference type="Pfam" id="PF07589"/>
    </source>
</evidence>
<feature type="signal peptide" evidence="1">
    <location>
        <begin position="1"/>
        <end position="18"/>
    </location>
</feature>
<dbReference type="EMBL" id="BAABBF010000003">
    <property type="protein sequence ID" value="GAA3705051.1"/>
    <property type="molecule type" value="Genomic_DNA"/>
</dbReference>
<keyword evidence="4" id="KW-1185">Reference proteome</keyword>
<dbReference type="Pfam" id="PF07589">
    <property type="entry name" value="PEP-CTERM"/>
    <property type="match status" value="1"/>
</dbReference>
<evidence type="ECO:0000256" key="1">
    <source>
        <dbReference type="SAM" id="SignalP"/>
    </source>
</evidence>
<proteinExistence type="predicted"/>
<dbReference type="RefSeq" id="WP_344692611.1">
    <property type="nucleotide sequence ID" value="NZ_BAABBF010000003.1"/>
</dbReference>
<dbReference type="Proteomes" id="UP001500523">
    <property type="component" value="Unassembled WGS sequence"/>
</dbReference>
<accession>A0ABP7DFS0</accession>
<protein>
    <recommendedName>
        <fullName evidence="2">Ice-binding protein C-terminal domain-containing protein</fullName>
    </recommendedName>
</protein>
<comment type="caution">
    <text evidence="3">The sequence shown here is derived from an EMBL/GenBank/DDBJ whole genome shotgun (WGS) entry which is preliminary data.</text>
</comment>
<organism evidence="3 4">
    <name type="scientific">Sphingomonas cynarae</name>
    <dbReference type="NCBI Taxonomy" id="930197"/>
    <lineage>
        <taxon>Bacteria</taxon>
        <taxon>Pseudomonadati</taxon>
        <taxon>Pseudomonadota</taxon>
        <taxon>Alphaproteobacteria</taxon>
        <taxon>Sphingomonadales</taxon>
        <taxon>Sphingomonadaceae</taxon>
        <taxon>Sphingomonas</taxon>
    </lineage>
</organism>
<reference evidence="4" key="1">
    <citation type="journal article" date="2019" name="Int. J. Syst. Evol. Microbiol.">
        <title>The Global Catalogue of Microorganisms (GCM) 10K type strain sequencing project: providing services to taxonomists for standard genome sequencing and annotation.</title>
        <authorList>
            <consortium name="The Broad Institute Genomics Platform"/>
            <consortium name="The Broad Institute Genome Sequencing Center for Infectious Disease"/>
            <person name="Wu L."/>
            <person name="Ma J."/>
        </authorList>
    </citation>
    <scope>NUCLEOTIDE SEQUENCE [LARGE SCALE GENOMIC DNA]</scope>
    <source>
        <strain evidence="4">JCM 17498</strain>
    </source>
</reference>
<dbReference type="NCBIfam" id="NF035944">
    <property type="entry name" value="PEPxxWA-CTERM"/>
    <property type="match status" value="1"/>
</dbReference>